<feature type="compositionally biased region" description="Low complexity" evidence="1">
    <location>
        <begin position="73"/>
        <end position="84"/>
    </location>
</feature>
<evidence type="ECO:0000256" key="1">
    <source>
        <dbReference type="SAM" id="MobiDB-lite"/>
    </source>
</evidence>
<feature type="compositionally biased region" description="Polar residues" evidence="1">
    <location>
        <begin position="258"/>
        <end position="269"/>
    </location>
</feature>
<accession>A0AAD9MWK7</accession>
<evidence type="ECO:0000313" key="2">
    <source>
        <dbReference type="EMBL" id="KAK2148135.1"/>
    </source>
</evidence>
<feature type="compositionally biased region" description="Polar residues" evidence="1">
    <location>
        <begin position="281"/>
        <end position="291"/>
    </location>
</feature>
<comment type="caution">
    <text evidence="2">The sequence shown here is derived from an EMBL/GenBank/DDBJ whole genome shotgun (WGS) entry which is preliminary data.</text>
</comment>
<sequence length="804" mass="85466">MDTAVAMAAAPHTFQTQLQFQLVFMPASAVPDHRGTGDATAGSGTGGSCAADSTCYAMSSDSNETESDVDNESTLTDLSSGSSTPIYDADSDLEFSDECSTLNSSHKTSEHNVIRSDSVGMVSGIKNRLGTGMDDGTSCVFARGRSGSRLNDGARIKPHIIITDTGQRETVGMVPVPFGSGGILPEPFTNCLSCPPAMPDINYRDNVVTTEPQTDPVHPWTRLSNQSSFDDSSSISSGDISDTINDISTDDNITGTSLSGTSSERSNPYGSLKRAPGGTGNNVPRSLTGPSGNLLYPKAGNTLLGRNLNVHGRDNLDNILGENWKKYTINDGGSSGPCGPDGKERNDLKYGRGMPGALFIKKKSNQATITDLRSRSLHNPQGGMAVAVEDPQLEHNQEGMPAKQKRDSETNTDHSMMMRPGARPQAGTAIGGFGFRRPLSTSSNTSNSSNGSRTSRMDAEALKGERLSNYNKGIMVARPGTAPPKTNGKDSMSDMGPEAYSASTLERKKRNGMISKSQTNTPSYQSLDRKRSCEPNLKDRMFGSRSSLNKLQHQGPDGVMFNGTIISNPHATYSRGDKTLQRGDYSPEHGHNYVNINYLSPDGLPPHPVSLTSPGNGYSWPKSNGTGFGNGMRMALSETESMESLSSTASNSIQAQIQQARASALVSRNILHGASVGLQRSDSFKSTKSEKVFPTSSPDTSGLQRTNSFSHLCGGSPVSPTQKNNAGLGYALSALVSTTTAGLVGSLSRPSSTASSSTYANVFLPLSKLSSSKDDDCKSWLCFILSAARFIIVSRLKFIFSIFN</sequence>
<dbReference type="Proteomes" id="UP001208570">
    <property type="component" value="Unassembled WGS sequence"/>
</dbReference>
<organism evidence="2 3">
    <name type="scientific">Paralvinella palmiformis</name>
    <dbReference type="NCBI Taxonomy" id="53620"/>
    <lineage>
        <taxon>Eukaryota</taxon>
        <taxon>Metazoa</taxon>
        <taxon>Spiralia</taxon>
        <taxon>Lophotrochozoa</taxon>
        <taxon>Annelida</taxon>
        <taxon>Polychaeta</taxon>
        <taxon>Sedentaria</taxon>
        <taxon>Canalipalpata</taxon>
        <taxon>Terebellida</taxon>
        <taxon>Terebelliformia</taxon>
        <taxon>Alvinellidae</taxon>
        <taxon>Paralvinella</taxon>
    </lineage>
</organism>
<evidence type="ECO:0000313" key="3">
    <source>
        <dbReference type="Proteomes" id="UP001208570"/>
    </source>
</evidence>
<protein>
    <submittedName>
        <fullName evidence="2">Uncharacterized protein</fullName>
    </submittedName>
</protein>
<feature type="compositionally biased region" description="Low complexity" evidence="1">
    <location>
        <begin position="227"/>
        <end position="257"/>
    </location>
</feature>
<feature type="region of interest" description="Disordered" evidence="1">
    <location>
        <begin position="210"/>
        <end position="293"/>
    </location>
</feature>
<reference evidence="2" key="1">
    <citation type="journal article" date="2023" name="Mol. Biol. Evol.">
        <title>Third-Generation Sequencing Reveals the Adaptive Role of the Epigenome in Three Deep-Sea Polychaetes.</title>
        <authorList>
            <person name="Perez M."/>
            <person name="Aroh O."/>
            <person name="Sun Y."/>
            <person name="Lan Y."/>
            <person name="Juniper S.K."/>
            <person name="Young C.R."/>
            <person name="Angers B."/>
            <person name="Qian P.Y."/>
        </authorList>
    </citation>
    <scope>NUCLEOTIDE SEQUENCE</scope>
    <source>
        <strain evidence="2">P08H-3</strain>
    </source>
</reference>
<feature type="region of interest" description="Disordered" evidence="1">
    <location>
        <begin position="475"/>
        <end position="531"/>
    </location>
</feature>
<name>A0AAD9MWK7_9ANNE</name>
<proteinExistence type="predicted"/>
<feature type="compositionally biased region" description="Polar residues" evidence="1">
    <location>
        <begin position="694"/>
        <end position="706"/>
    </location>
</feature>
<feature type="region of interest" description="Disordered" evidence="1">
    <location>
        <begin position="392"/>
        <end position="462"/>
    </location>
</feature>
<feature type="region of interest" description="Disordered" evidence="1">
    <location>
        <begin position="60"/>
        <end position="90"/>
    </location>
</feature>
<feature type="compositionally biased region" description="Low complexity" evidence="1">
    <location>
        <begin position="440"/>
        <end position="454"/>
    </location>
</feature>
<feature type="region of interest" description="Disordered" evidence="1">
    <location>
        <begin position="687"/>
        <end position="706"/>
    </location>
</feature>
<dbReference type="EMBL" id="JAODUP010000513">
    <property type="protein sequence ID" value="KAK2148135.1"/>
    <property type="molecule type" value="Genomic_DNA"/>
</dbReference>
<gene>
    <name evidence="2" type="ORF">LSH36_513g01017</name>
</gene>
<keyword evidence="3" id="KW-1185">Reference proteome</keyword>
<dbReference type="AlphaFoldDB" id="A0AAD9MWK7"/>
<feature type="compositionally biased region" description="Polar residues" evidence="1">
    <location>
        <begin position="514"/>
        <end position="526"/>
    </location>
</feature>